<feature type="transmembrane region" description="Helical" evidence="1">
    <location>
        <begin position="78"/>
        <end position="97"/>
    </location>
</feature>
<feature type="transmembrane region" description="Helical" evidence="1">
    <location>
        <begin position="117"/>
        <end position="142"/>
    </location>
</feature>
<keyword evidence="1" id="KW-0472">Membrane</keyword>
<protein>
    <submittedName>
        <fullName evidence="2">Uncharacterized protein</fullName>
    </submittedName>
</protein>
<organism evidence="2 3">
    <name type="scientific">Aphanomyces euteiches</name>
    <dbReference type="NCBI Taxonomy" id="100861"/>
    <lineage>
        <taxon>Eukaryota</taxon>
        <taxon>Sar</taxon>
        <taxon>Stramenopiles</taxon>
        <taxon>Oomycota</taxon>
        <taxon>Saprolegniomycetes</taxon>
        <taxon>Saprolegniales</taxon>
        <taxon>Verrucalvaceae</taxon>
        <taxon>Aphanomyces</taxon>
    </lineage>
</organism>
<gene>
    <name evidence="2" type="ORF">Ae201684_004340</name>
</gene>
<dbReference type="Proteomes" id="UP000481153">
    <property type="component" value="Unassembled WGS sequence"/>
</dbReference>
<feature type="transmembrane region" description="Helical" evidence="1">
    <location>
        <begin position="26"/>
        <end position="43"/>
    </location>
</feature>
<evidence type="ECO:0000256" key="1">
    <source>
        <dbReference type="SAM" id="Phobius"/>
    </source>
</evidence>
<keyword evidence="1" id="KW-1133">Transmembrane helix</keyword>
<keyword evidence="3" id="KW-1185">Reference proteome</keyword>
<proteinExistence type="predicted"/>
<dbReference type="VEuPathDB" id="FungiDB:AeMF1_012206"/>
<dbReference type="AlphaFoldDB" id="A0A6G0XID0"/>
<accession>A0A6G0XID0</accession>
<reference evidence="2 3" key="1">
    <citation type="submission" date="2019-07" db="EMBL/GenBank/DDBJ databases">
        <title>Genomics analysis of Aphanomyces spp. identifies a new class of oomycete effector associated with host adaptation.</title>
        <authorList>
            <person name="Gaulin E."/>
        </authorList>
    </citation>
    <scope>NUCLEOTIDE SEQUENCE [LARGE SCALE GENOMIC DNA]</scope>
    <source>
        <strain evidence="2 3">ATCC 201684</strain>
    </source>
</reference>
<evidence type="ECO:0000313" key="3">
    <source>
        <dbReference type="Proteomes" id="UP000481153"/>
    </source>
</evidence>
<sequence>MNRAIDDMQHKGGLTEFATRKPLQRALIVGFFMYALSFVATWHRVWWDSIIGLLVTVWGYYSVYDVNIVPMGCVFDMAYYATMVTFVLHGIAFGIIVDELATKRIVSMITSEAETSTGLLIFVLVVELALLGFTGVILGFFYQFRYEIKHGEENADKDYRELI</sequence>
<name>A0A6G0XID0_9STRA</name>
<keyword evidence="1" id="KW-0812">Transmembrane</keyword>
<evidence type="ECO:0000313" key="2">
    <source>
        <dbReference type="EMBL" id="KAF0740099.1"/>
    </source>
</evidence>
<dbReference type="EMBL" id="VJMJ01000054">
    <property type="protein sequence ID" value="KAF0740099.1"/>
    <property type="molecule type" value="Genomic_DNA"/>
</dbReference>
<comment type="caution">
    <text evidence="2">The sequence shown here is derived from an EMBL/GenBank/DDBJ whole genome shotgun (WGS) entry which is preliminary data.</text>
</comment>